<gene>
    <name evidence="1" type="ORF">ERS852491_05078</name>
</gene>
<dbReference type="EMBL" id="CYZU01000099">
    <property type="protein sequence ID" value="CUP40733.1"/>
    <property type="molecule type" value="Genomic_DNA"/>
</dbReference>
<sequence>MWYFFDILNSNKLTFDIICDIMCIKGIIMSTIEKRIKKFYRKPIPNDITFDDVETLAYYYGCIIKTGGKHGIKVAHVPSGTVIPIPRHGKNVEEAYIKQLKDLFDSIKEEQP</sequence>
<dbReference type="STRING" id="39482.ERS852491_05078"/>
<accession>A0A174MWM3</accession>
<dbReference type="Proteomes" id="UP000095544">
    <property type="component" value="Unassembled WGS sequence"/>
</dbReference>
<organism evidence="1 2">
    <name type="scientific">Faecalicatena contorta</name>
    <dbReference type="NCBI Taxonomy" id="39482"/>
    <lineage>
        <taxon>Bacteria</taxon>
        <taxon>Bacillati</taxon>
        <taxon>Bacillota</taxon>
        <taxon>Clostridia</taxon>
        <taxon>Lachnospirales</taxon>
        <taxon>Lachnospiraceae</taxon>
        <taxon>Faecalicatena</taxon>
    </lineage>
</organism>
<name>A0A174MWM3_9FIRM</name>
<proteinExistence type="predicted"/>
<evidence type="ECO:0000313" key="1">
    <source>
        <dbReference type="EMBL" id="CUP40733.1"/>
    </source>
</evidence>
<evidence type="ECO:0008006" key="3">
    <source>
        <dbReference type="Google" id="ProtNLM"/>
    </source>
</evidence>
<dbReference type="AlphaFoldDB" id="A0A174MWM3"/>
<reference evidence="1 2" key="1">
    <citation type="submission" date="2015-09" db="EMBL/GenBank/DDBJ databases">
        <authorList>
            <consortium name="Pathogen Informatics"/>
        </authorList>
    </citation>
    <scope>NUCLEOTIDE SEQUENCE [LARGE SCALE GENOMIC DNA]</scope>
    <source>
        <strain evidence="1 2">2789STDY5834876</strain>
    </source>
</reference>
<evidence type="ECO:0000313" key="2">
    <source>
        <dbReference type="Proteomes" id="UP000095544"/>
    </source>
</evidence>
<protein>
    <recommendedName>
        <fullName evidence="3">Type II toxin-antitoxin system HicA family toxin</fullName>
    </recommendedName>
</protein>